<dbReference type="Gene3D" id="2.60.40.10">
    <property type="entry name" value="Immunoglobulins"/>
    <property type="match status" value="1"/>
</dbReference>
<evidence type="ECO:0000256" key="1">
    <source>
        <dbReference type="SAM" id="MobiDB-lite"/>
    </source>
</evidence>
<sequence length="687" mass="71427">MRKFGAAFVAAILAVTALPGVAVAAGPTAPYDAFTLNGSLWNYSFDRSNATVTFDEWGTGLTITAYTFDHEHRFSALVSAPVGQTLGVGTFPTVGTGGDGRYRLDVRGDGRDCGEATGSVTIHALTRDPATGDITSVAASYYQDCYEVSGEIRWHSDRPYVNGTQSAVNRFFNPVDLGHSSPVQTVSITSSGSSALQFGAVVLGGATPEAFTITGDTCTGATLTYGQSCAINVIGRPTTIGDQYASLSLTDNTVSGKRTVELRVTGRSGGEGTYVPLFSSSRLLDTRDGNGAPKAPLGGGKTIHLQVAGRGGVPTSTVSAVVLNMTVTGPTSAGYLTVYPGGIARPTASSLNFPAGWTGANSVTVPVGANGQVDIYNAAGNVHVIADLLGYYLAYDDSHTQEPAGQYWPTVPQRLLDSRDPAFGGPLGPFESVTIPVAYGPTFNSHIRALAVNITAVTPTQGGYVMAWTGRGQPPTASTLNFTKGSVVPNFAVVKTAWCSECGEHPAIVVSNYSGGSTHIVVDIFGFYDDGQVPGGLRFHPLNPTRIVDTRDGLGASTFTGAGTRTVTAPSSVAGDNTYALVTNVTGVDPANSTYLSLWATGKTQPTVSNLNLTPHEVRPNAAFVNVGPGNKFNVFNAAWKVDVVIDVAGTFEFLPGSVPSTQAATLDGQMPLHSSPTGTPLRQTLR</sequence>
<name>A0ABV9VWQ9_9ACTN</name>
<keyword evidence="2" id="KW-0732">Signal</keyword>
<reference evidence="4" key="1">
    <citation type="journal article" date="2019" name="Int. J. Syst. Evol. Microbiol.">
        <title>The Global Catalogue of Microorganisms (GCM) 10K type strain sequencing project: providing services to taxonomists for standard genome sequencing and annotation.</title>
        <authorList>
            <consortium name="The Broad Institute Genomics Platform"/>
            <consortium name="The Broad Institute Genome Sequencing Center for Infectious Disease"/>
            <person name="Wu L."/>
            <person name="Ma J."/>
        </authorList>
    </citation>
    <scope>NUCLEOTIDE SEQUENCE [LARGE SCALE GENOMIC DNA]</scope>
    <source>
        <strain evidence="4">CGMCC 4.7152</strain>
    </source>
</reference>
<proteinExistence type="predicted"/>
<feature type="compositionally biased region" description="Polar residues" evidence="1">
    <location>
        <begin position="673"/>
        <end position="687"/>
    </location>
</feature>
<accession>A0ABV9VWQ9</accession>
<dbReference type="Proteomes" id="UP001595912">
    <property type="component" value="Unassembled WGS sequence"/>
</dbReference>
<dbReference type="InterPro" id="IPR013783">
    <property type="entry name" value="Ig-like_fold"/>
</dbReference>
<comment type="caution">
    <text evidence="3">The sequence shown here is derived from an EMBL/GenBank/DDBJ whole genome shotgun (WGS) entry which is preliminary data.</text>
</comment>
<evidence type="ECO:0000313" key="3">
    <source>
        <dbReference type="EMBL" id="MFC5000851.1"/>
    </source>
</evidence>
<organism evidence="3 4">
    <name type="scientific">Dactylosporangium cerinum</name>
    <dbReference type="NCBI Taxonomy" id="1434730"/>
    <lineage>
        <taxon>Bacteria</taxon>
        <taxon>Bacillati</taxon>
        <taxon>Actinomycetota</taxon>
        <taxon>Actinomycetes</taxon>
        <taxon>Micromonosporales</taxon>
        <taxon>Micromonosporaceae</taxon>
        <taxon>Dactylosporangium</taxon>
    </lineage>
</organism>
<dbReference type="EMBL" id="JBHSIU010000028">
    <property type="protein sequence ID" value="MFC5000851.1"/>
    <property type="molecule type" value="Genomic_DNA"/>
</dbReference>
<gene>
    <name evidence="3" type="ORF">ACFPIJ_23805</name>
</gene>
<evidence type="ECO:0000313" key="4">
    <source>
        <dbReference type="Proteomes" id="UP001595912"/>
    </source>
</evidence>
<feature type="chain" id="PRO_5045377811" description="Choice-of-anchor D domain-containing protein" evidence="2">
    <location>
        <begin position="25"/>
        <end position="687"/>
    </location>
</feature>
<evidence type="ECO:0008006" key="5">
    <source>
        <dbReference type="Google" id="ProtNLM"/>
    </source>
</evidence>
<feature type="signal peptide" evidence="2">
    <location>
        <begin position="1"/>
        <end position="24"/>
    </location>
</feature>
<feature type="region of interest" description="Disordered" evidence="1">
    <location>
        <begin position="665"/>
        <end position="687"/>
    </location>
</feature>
<dbReference type="RefSeq" id="WP_380117383.1">
    <property type="nucleotide sequence ID" value="NZ_JBHSIU010000028.1"/>
</dbReference>
<keyword evidence="4" id="KW-1185">Reference proteome</keyword>
<evidence type="ECO:0000256" key="2">
    <source>
        <dbReference type="SAM" id="SignalP"/>
    </source>
</evidence>
<protein>
    <recommendedName>
        <fullName evidence="5">Choice-of-anchor D domain-containing protein</fullName>
    </recommendedName>
</protein>